<dbReference type="AlphaFoldDB" id="A0A9X0CLU2"/>
<feature type="region of interest" description="Disordered" evidence="1">
    <location>
        <begin position="111"/>
        <end position="131"/>
    </location>
</feature>
<name>A0A9X0CLU2_9CNID</name>
<sequence>MRDVPILQMGTGDHGNIFGQLLSVLHNNGPLAGAGIILKCELEEVKLILVTRNKNKVFLLLHRLRQVLPDDVRIVADPALDLTSVQSSLCALNLEITNLQQNLHKLTQNSSKYTADGHGSERKGEDGDGVRALREGFERKREREIMLKEESSSELGDLTKLWDDFVEDQMTADIAVAQT</sequence>
<keyword evidence="3" id="KW-1185">Reference proteome</keyword>
<dbReference type="OrthoDB" id="5990338at2759"/>
<accession>A0A9X0CLU2</accession>
<evidence type="ECO:0000313" key="3">
    <source>
        <dbReference type="Proteomes" id="UP001163046"/>
    </source>
</evidence>
<proteinExistence type="predicted"/>
<gene>
    <name evidence="2" type="ORF">OS493_011669</name>
</gene>
<dbReference type="Proteomes" id="UP001163046">
    <property type="component" value="Unassembled WGS sequence"/>
</dbReference>
<comment type="caution">
    <text evidence="2">The sequence shown here is derived from an EMBL/GenBank/DDBJ whole genome shotgun (WGS) entry which is preliminary data.</text>
</comment>
<reference evidence="2" key="1">
    <citation type="submission" date="2023-01" db="EMBL/GenBank/DDBJ databases">
        <title>Genome assembly of the deep-sea coral Lophelia pertusa.</title>
        <authorList>
            <person name="Herrera S."/>
            <person name="Cordes E."/>
        </authorList>
    </citation>
    <scope>NUCLEOTIDE SEQUENCE</scope>
    <source>
        <strain evidence="2">USNM1676648</strain>
        <tissue evidence="2">Polyp</tissue>
    </source>
</reference>
<feature type="compositionally biased region" description="Basic and acidic residues" evidence="1">
    <location>
        <begin position="118"/>
        <end position="131"/>
    </location>
</feature>
<protein>
    <submittedName>
        <fullName evidence="2">Uncharacterized protein</fullName>
    </submittedName>
</protein>
<evidence type="ECO:0000256" key="1">
    <source>
        <dbReference type="SAM" id="MobiDB-lite"/>
    </source>
</evidence>
<evidence type="ECO:0000313" key="2">
    <source>
        <dbReference type="EMBL" id="KAJ7363381.1"/>
    </source>
</evidence>
<dbReference type="EMBL" id="MU827306">
    <property type="protein sequence ID" value="KAJ7363381.1"/>
    <property type="molecule type" value="Genomic_DNA"/>
</dbReference>
<organism evidence="2 3">
    <name type="scientific">Desmophyllum pertusum</name>
    <dbReference type="NCBI Taxonomy" id="174260"/>
    <lineage>
        <taxon>Eukaryota</taxon>
        <taxon>Metazoa</taxon>
        <taxon>Cnidaria</taxon>
        <taxon>Anthozoa</taxon>
        <taxon>Hexacorallia</taxon>
        <taxon>Scleractinia</taxon>
        <taxon>Caryophylliina</taxon>
        <taxon>Caryophylliidae</taxon>
        <taxon>Desmophyllum</taxon>
    </lineage>
</organism>